<dbReference type="Proteomes" id="UP000593571">
    <property type="component" value="Unassembled WGS sequence"/>
</dbReference>
<dbReference type="AlphaFoldDB" id="A0A7J8KAD1"/>
<comment type="caution">
    <text evidence="2">The sequence shown here is derived from an EMBL/GenBank/DDBJ whole genome shotgun (WGS) entry which is preliminary data.</text>
</comment>
<keyword evidence="3" id="KW-1185">Reference proteome</keyword>
<reference evidence="2 3" key="1">
    <citation type="journal article" date="2020" name="Nature">
        <title>Six reference-quality genomes reveal evolution of bat adaptations.</title>
        <authorList>
            <person name="Jebb D."/>
            <person name="Huang Z."/>
            <person name="Pippel M."/>
            <person name="Hughes G.M."/>
            <person name="Lavrichenko K."/>
            <person name="Devanna P."/>
            <person name="Winkler S."/>
            <person name="Jermiin L.S."/>
            <person name="Skirmuntt E.C."/>
            <person name="Katzourakis A."/>
            <person name="Burkitt-Gray L."/>
            <person name="Ray D.A."/>
            <person name="Sullivan K.A.M."/>
            <person name="Roscito J.G."/>
            <person name="Kirilenko B.M."/>
            <person name="Davalos L.M."/>
            <person name="Corthals A.P."/>
            <person name="Power M.L."/>
            <person name="Jones G."/>
            <person name="Ransome R.D."/>
            <person name="Dechmann D.K.N."/>
            <person name="Locatelli A.G."/>
            <person name="Puechmaille S.J."/>
            <person name="Fedrigo O."/>
            <person name="Jarvis E.D."/>
            <person name="Hiller M."/>
            <person name="Vernes S.C."/>
            <person name="Myers E.W."/>
            <person name="Teeling E.C."/>
        </authorList>
    </citation>
    <scope>NUCLEOTIDE SEQUENCE [LARGE SCALE GENOMIC DNA]</scope>
    <source>
        <strain evidence="2">MRouAeg1</strain>
        <tissue evidence="2">Muscle</tissue>
    </source>
</reference>
<evidence type="ECO:0000313" key="2">
    <source>
        <dbReference type="EMBL" id="KAF6505826.1"/>
    </source>
</evidence>
<organism evidence="2 3">
    <name type="scientific">Rousettus aegyptiacus</name>
    <name type="common">Egyptian fruit bat</name>
    <name type="synonym">Pteropus aegyptiacus</name>
    <dbReference type="NCBI Taxonomy" id="9407"/>
    <lineage>
        <taxon>Eukaryota</taxon>
        <taxon>Metazoa</taxon>
        <taxon>Chordata</taxon>
        <taxon>Craniata</taxon>
        <taxon>Vertebrata</taxon>
        <taxon>Euteleostomi</taxon>
        <taxon>Mammalia</taxon>
        <taxon>Eutheria</taxon>
        <taxon>Laurasiatheria</taxon>
        <taxon>Chiroptera</taxon>
        <taxon>Yinpterochiroptera</taxon>
        <taxon>Pteropodoidea</taxon>
        <taxon>Pteropodidae</taxon>
        <taxon>Rousettinae</taxon>
        <taxon>Rousettus</taxon>
    </lineage>
</organism>
<feature type="region of interest" description="Disordered" evidence="1">
    <location>
        <begin position="1"/>
        <end position="28"/>
    </location>
</feature>
<sequence>MAEAQWGPPLPPPPPPQHSPVPPSGNGTAWNEVLSLRLSPKPQVFQKQARKHFIRLYETLSQTRWTAGFSPNSERCVRAGGGAVPVVRSACQPRHRGQRLGPGTSTHRRRNQGLRAPQVCGLFRKMPSHPDLGQAWQGRSCSGLWGQPARVRSAPS</sequence>
<protein>
    <submittedName>
        <fullName evidence="2">Uncharacterized protein</fullName>
    </submittedName>
</protein>
<feature type="compositionally biased region" description="Pro residues" evidence="1">
    <location>
        <begin position="8"/>
        <end position="23"/>
    </location>
</feature>
<name>A0A7J8KAD1_ROUAE</name>
<feature type="region of interest" description="Disordered" evidence="1">
    <location>
        <begin position="93"/>
        <end position="115"/>
    </location>
</feature>
<evidence type="ECO:0000313" key="3">
    <source>
        <dbReference type="Proteomes" id="UP000593571"/>
    </source>
</evidence>
<gene>
    <name evidence="2" type="ORF">HJG63_007719</name>
</gene>
<accession>A0A7J8KAD1</accession>
<evidence type="ECO:0000256" key="1">
    <source>
        <dbReference type="SAM" id="MobiDB-lite"/>
    </source>
</evidence>
<dbReference type="EMBL" id="JACASE010000001">
    <property type="protein sequence ID" value="KAF6505826.1"/>
    <property type="molecule type" value="Genomic_DNA"/>
</dbReference>
<proteinExistence type="predicted"/>